<evidence type="ECO:0000313" key="1">
    <source>
        <dbReference type="EMBL" id="AQU88480.1"/>
    </source>
</evidence>
<reference evidence="2" key="1">
    <citation type="submission" date="2017-02" db="EMBL/GenBank/DDBJ databases">
        <title>zhang.</title>
        <authorList>
            <person name="Zhang H."/>
        </authorList>
    </citation>
    <scope>NUCLEOTIDE SEQUENCE [LARGE SCALE GENOMIC DNA]</scope>
    <source>
        <strain evidence="2">RZS01</strain>
    </source>
</reference>
<dbReference type="OrthoDB" id="775526at2"/>
<proteinExistence type="predicted"/>
<accession>A0A9N7CWD4</accession>
<sequence length="137" mass="15921">MTEYKKIKVISENGDVKNILLEISTQYPWFVNIIHPEKWARRYEAPDLFSAFQTMHLALEKEGIRFLCIGARPDIMASGMSRNMSGGRKVYVIRQGEQADRRNIVDIFDHAPPDRTGTVQQQRDFATRWLASLTHRQ</sequence>
<dbReference type="EMBL" id="CP019875">
    <property type="protein sequence ID" value="AQU88480.1"/>
    <property type="molecule type" value="Genomic_DNA"/>
</dbReference>
<dbReference type="Proteomes" id="UP000189683">
    <property type="component" value="Chromosome"/>
</dbReference>
<evidence type="ECO:0000313" key="2">
    <source>
        <dbReference type="Proteomes" id="UP000189683"/>
    </source>
</evidence>
<gene>
    <name evidence="1" type="ORF">B0W47_14575</name>
</gene>
<dbReference type="KEGG" id="kna:B0W47_14575"/>
<name>A0A9N7CWD4_9PROT</name>
<dbReference type="AlphaFoldDB" id="A0A9N7CWD4"/>
<protein>
    <submittedName>
        <fullName evidence="1">Uncharacterized protein</fullName>
    </submittedName>
</protein>
<organism evidence="1 2">
    <name type="scientific">Komagataeibacter nataicola</name>
    <dbReference type="NCBI Taxonomy" id="265960"/>
    <lineage>
        <taxon>Bacteria</taxon>
        <taxon>Pseudomonadati</taxon>
        <taxon>Pseudomonadota</taxon>
        <taxon>Alphaproteobacteria</taxon>
        <taxon>Acetobacterales</taxon>
        <taxon>Acetobacteraceae</taxon>
        <taxon>Komagataeibacter</taxon>
    </lineage>
</organism>
<dbReference type="RefSeq" id="WP_078527014.1">
    <property type="nucleotide sequence ID" value="NZ_CP019875.1"/>
</dbReference>